<dbReference type="Proteomes" id="UP001202117">
    <property type="component" value="Unassembled WGS sequence"/>
</dbReference>
<accession>A0ABS9RP84</accession>
<comment type="caution">
    <text evidence="2">The sequence shown here is derived from an EMBL/GenBank/DDBJ whole genome shotgun (WGS) entry which is preliminary data.</text>
</comment>
<dbReference type="SUPFAM" id="SSF52833">
    <property type="entry name" value="Thioredoxin-like"/>
    <property type="match status" value="1"/>
</dbReference>
<dbReference type="CDD" id="cd03024">
    <property type="entry name" value="DsbA_FrnE"/>
    <property type="match status" value="1"/>
</dbReference>
<dbReference type="Pfam" id="PF01323">
    <property type="entry name" value="DSBA"/>
    <property type="match status" value="1"/>
</dbReference>
<proteinExistence type="predicted"/>
<dbReference type="Gene3D" id="3.40.30.10">
    <property type="entry name" value="Glutaredoxin"/>
    <property type="match status" value="1"/>
</dbReference>
<dbReference type="EMBL" id="JAKVPY010000001">
    <property type="protein sequence ID" value="MCH4561791.1"/>
    <property type="molecule type" value="Genomic_DNA"/>
</dbReference>
<gene>
    <name evidence="2" type="ORF">MKP05_01450</name>
</gene>
<dbReference type="RefSeq" id="WP_240566709.1">
    <property type="nucleotide sequence ID" value="NZ_JAKVPY010000001.1"/>
</dbReference>
<name>A0ABS9RP84_9GAMM</name>
<evidence type="ECO:0000313" key="2">
    <source>
        <dbReference type="EMBL" id="MCH4561791.1"/>
    </source>
</evidence>
<dbReference type="PANTHER" id="PTHR13887:SF41">
    <property type="entry name" value="THIOREDOXIN SUPERFAMILY PROTEIN"/>
    <property type="match status" value="1"/>
</dbReference>
<protein>
    <submittedName>
        <fullName evidence="2">DsbA family oxidoreductase</fullName>
    </submittedName>
</protein>
<evidence type="ECO:0000259" key="1">
    <source>
        <dbReference type="Pfam" id="PF01323"/>
    </source>
</evidence>
<dbReference type="InterPro" id="IPR001853">
    <property type="entry name" value="DSBA-like_thioredoxin_dom"/>
</dbReference>
<feature type="domain" description="DSBA-like thioredoxin" evidence="1">
    <location>
        <begin position="6"/>
        <end position="206"/>
    </location>
</feature>
<keyword evidence="3" id="KW-1185">Reference proteome</keyword>
<evidence type="ECO:0000313" key="3">
    <source>
        <dbReference type="Proteomes" id="UP001202117"/>
    </source>
</evidence>
<sequence length="210" mass="22718">MPHVDVTVISDAICPWCFIGKRHLALALADLPDEIAVSVAWQPFELNPAMPPGGMSRRDYRTAKFGSWERSLELDAQVEAAARRAGIEIHHERMTRTPNTFAAHRLIWLAGGHGVQQSVVDELFARYFVNGEDIGDARVLTDAADAGGLYGVDVPAFLESREGVAEVRDALAHARRLGIGGVPMFIIDGRTALSGAQPPEVLREAIVGAS</sequence>
<reference evidence="2 3" key="1">
    <citation type="submission" date="2022-02" db="EMBL/GenBank/DDBJ databases">
        <title>Halomonas fukangensis sp. nov., a halophilic bacterium isolated from a bulk soil of Kalidium foliatum at Fukang.</title>
        <authorList>
            <person name="Huang Y."/>
        </authorList>
    </citation>
    <scope>NUCLEOTIDE SEQUENCE [LARGE SCALE GENOMIC DNA]</scope>
    <source>
        <strain evidence="2 3">EGI 63088</strain>
    </source>
</reference>
<dbReference type="InterPro" id="IPR036249">
    <property type="entry name" value="Thioredoxin-like_sf"/>
</dbReference>
<organism evidence="2 3">
    <name type="scientific">Halomonas flagellata</name>
    <dbReference type="NCBI Taxonomy" id="2920385"/>
    <lineage>
        <taxon>Bacteria</taxon>
        <taxon>Pseudomonadati</taxon>
        <taxon>Pseudomonadota</taxon>
        <taxon>Gammaproteobacteria</taxon>
        <taxon>Oceanospirillales</taxon>
        <taxon>Halomonadaceae</taxon>
        <taxon>Halomonas</taxon>
    </lineage>
</organism>
<dbReference type="PANTHER" id="PTHR13887">
    <property type="entry name" value="GLUTATHIONE S-TRANSFERASE KAPPA"/>
    <property type="match status" value="1"/>
</dbReference>